<dbReference type="Pfam" id="PF02826">
    <property type="entry name" value="2-Hacid_dh_C"/>
    <property type="match status" value="1"/>
</dbReference>
<evidence type="ECO:0000313" key="4">
    <source>
        <dbReference type="EMBL" id="QBF82404.1"/>
    </source>
</evidence>
<keyword evidence="1" id="KW-0560">Oxidoreductase</keyword>
<dbReference type="KEGG" id="smai:EXU30_06620"/>
<organism evidence="4 5">
    <name type="scientific">Shewanella maritima</name>
    <dbReference type="NCBI Taxonomy" id="2520507"/>
    <lineage>
        <taxon>Bacteria</taxon>
        <taxon>Pseudomonadati</taxon>
        <taxon>Pseudomonadota</taxon>
        <taxon>Gammaproteobacteria</taxon>
        <taxon>Alteromonadales</taxon>
        <taxon>Shewanellaceae</taxon>
        <taxon>Shewanella</taxon>
    </lineage>
</organism>
<evidence type="ECO:0000259" key="3">
    <source>
        <dbReference type="Pfam" id="PF02826"/>
    </source>
</evidence>
<dbReference type="PANTHER" id="PTHR43333:SF1">
    <property type="entry name" value="D-ISOMER SPECIFIC 2-HYDROXYACID DEHYDROGENASE NAD-BINDING DOMAIN-CONTAINING PROTEIN"/>
    <property type="match status" value="1"/>
</dbReference>
<reference evidence="4 5" key="1">
    <citation type="submission" date="2019-02" db="EMBL/GenBank/DDBJ databases">
        <title>Shewanella sp. D4-2 isolated from Dokdo Island.</title>
        <authorList>
            <person name="Baek K."/>
        </authorList>
    </citation>
    <scope>NUCLEOTIDE SEQUENCE [LARGE SCALE GENOMIC DNA]</scope>
    <source>
        <strain evidence="4 5">D4-2</strain>
    </source>
</reference>
<evidence type="ECO:0000256" key="1">
    <source>
        <dbReference type="ARBA" id="ARBA00023002"/>
    </source>
</evidence>
<dbReference type="PANTHER" id="PTHR43333">
    <property type="entry name" value="2-HACID_DH_C DOMAIN-CONTAINING PROTEIN"/>
    <property type="match status" value="1"/>
</dbReference>
<dbReference type="OrthoDB" id="9787219at2"/>
<dbReference type="Proteomes" id="UP000291106">
    <property type="component" value="Chromosome"/>
</dbReference>
<protein>
    <submittedName>
        <fullName evidence="4">D-2-hydroxyacid dehydrogenase</fullName>
    </submittedName>
</protein>
<dbReference type="CDD" id="cd05300">
    <property type="entry name" value="2-Hacid_dh_1"/>
    <property type="match status" value="1"/>
</dbReference>
<gene>
    <name evidence="4" type="ORF">EXU30_06620</name>
</gene>
<dbReference type="SUPFAM" id="SSF51735">
    <property type="entry name" value="NAD(P)-binding Rossmann-fold domains"/>
    <property type="match status" value="1"/>
</dbReference>
<dbReference type="InterPro" id="IPR006140">
    <property type="entry name" value="D-isomer_DH_NAD-bd"/>
</dbReference>
<dbReference type="Gene3D" id="3.40.50.720">
    <property type="entry name" value="NAD(P)-binding Rossmann-like Domain"/>
    <property type="match status" value="2"/>
</dbReference>
<dbReference type="InterPro" id="IPR029753">
    <property type="entry name" value="D-isomer_DH_CS"/>
</dbReference>
<proteinExistence type="predicted"/>
<dbReference type="EMBL" id="CP036200">
    <property type="protein sequence ID" value="QBF82404.1"/>
    <property type="molecule type" value="Genomic_DNA"/>
</dbReference>
<sequence>MSNKLLLLTRENEQYRQLIESCNLPELTILGDSPNSILEANIWFAEPALALPLLGHANELRWMQSTFAGVDKLMGKRQRKDYQLTNVKGIFGPLMSEYVFGYLLAHQRQHDLYQLQQQQKLWLPTSFKSLQGQNLLLLGTGSIAKHIAVTAKHFGMTVTGINRQGRQVPGFDCVDTLAHLDRHLALADAIVSVLPSTTETAGTLNKHALTQLKHDAVLFNIGRGDVLDLNELTVLLDQRPQMRAILDVFNQEPLPSEHPIWECKNAVITPHIAAPSFPEQVVEVFSQNYQNWLSQKPLDYVVEFERGY</sequence>
<name>A0A411PG18_9GAMM</name>
<keyword evidence="2" id="KW-0520">NAD</keyword>
<accession>A0A411PG18</accession>
<dbReference type="AlphaFoldDB" id="A0A411PG18"/>
<feature type="domain" description="D-isomer specific 2-hydroxyacid dehydrogenase NAD-binding" evidence="3">
    <location>
        <begin position="101"/>
        <end position="273"/>
    </location>
</feature>
<dbReference type="RefSeq" id="WP_130598498.1">
    <property type="nucleotide sequence ID" value="NZ_CP036200.1"/>
</dbReference>
<evidence type="ECO:0000313" key="5">
    <source>
        <dbReference type="Proteomes" id="UP000291106"/>
    </source>
</evidence>
<dbReference type="GO" id="GO:0016616">
    <property type="term" value="F:oxidoreductase activity, acting on the CH-OH group of donors, NAD or NADP as acceptor"/>
    <property type="evidence" value="ECO:0007669"/>
    <property type="project" value="UniProtKB-ARBA"/>
</dbReference>
<evidence type="ECO:0000256" key="2">
    <source>
        <dbReference type="ARBA" id="ARBA00023027"/>
    </source>
</evidence>
<dbReference type="InterPro" id="IPR036291">
    <property type="entry name" value="NAD(P)-bd_dom_sf"/>
</dbReference>
<keyword evidence="5" id="KW-1185">Reference proteome</keyword>
<dbReference type="PROSITE" id="PS00671">
    <property type="entry name" value="D_2_HYDROXYACID_DH_3"/>
    <property type="match status" value="1"/>
</dbReference>
<dbReference type="GO" id="GO:0051287">
    <property type="term" value="F:NAD binding"/>
    <property type="evidence" value="ECO:0007669"/>
    <property type="project" value="InterPro"/>
</dbReference>